<keyword evidence="2" id="KW-0238">DNA-binding</keyword>
<evidence type="ECO:0000256" key="4">
    <source>
        <dbReference type="ARBA" id="ARBA00023242"/>
    </source>
</evidence>
<protein>
    <recommendedName>
        <fullName evidence="5">Zn(2)-C6 fungal-type domain-containing protein</fullName>
    </recommendedName>
</protein>
<dbReference type="GO" id="GO:0000981">
    <property type="term" value="F:DNA-binding transcription factor activity, RNA polymerase II-specific"/>
    <property type="evidence" value="ECO:0007669"/>
    <property type="project" value="InterPro"/>
</dbReference>
<feature type="domain" description="Zn(2)-C6 fungal-type" evidence="5">
    <location>
        <begin position="99"/>
        <end position="139"/>
    </location>
</feature>
<dbReference type="EMBL" id="SOSA01000123">
    <property type="protein sequence ID" value="THC96229.1"/>
    <property type="molecule type" value="Genomic_DNA"/>
</dbReference>
<dbReference type="EMBL" id="QUQM01000001">
    <property type="protein sequence ID" value="KAA8651008.1"/>
    <property type="molecule type" value="Genomic_DNA"/>
</dbReference>
<organism evidence="7 8">
    <name type="scientific">Aspergillus tanneri</name>
    <dbReference type="NCBI Taxonomy" id="1220188"/>
    <lineage>
        <taxon>Eukaryota</taxon>
        <taxon>Fungi</taxon>
        <taxon>Dikarya</taxon>
        <taxon>Ascomycota</taxon>
        <taxon>Pezizomycotina</taxon>
        <taxon>Eurotiomycetes</taxon>
        <taxon>Eurotiomycetidae</taxon>
        <taxon>Eurotiales</taxon>
        <taxon>Aspergillaceae</taxon>
        <taxon>Aspergillus</taxon>
        <taxon>Aspergillus subgen. Circumdati</taxon>
    </lineage>
</organism>
<dbReference type="RefSeq" id="XP_033430369.1">
    <property type="nucleotide sequence ID" value="XM_033568374.1"/>
</dbReference>
<keyword evidence="1" id="KW-0805">Transcription regulation</keyword>
<keyword evidence="8" id="KW-1185">Reference proteome</keyword>
<dbReference type="AlphaFoldDB" id="A0A4S3JKV4"/>
<evidence type="ECO:0000313" key="7">
    <source>
        <dbReference type="EMBL" id="THC96229.1"/>
    </source>
</evidence>
<evidence type="ECO:0000313" key="6">
    <source>
        <dbReference type="EMBL" id="KAA8651008.1"/>
    </source>
</evidence>
<evidence type="ECO:0000313" key="8">
    <source>
        <dbReference type="Proteomes" id="UP000308092"/>
    </source>
</evidence>
<dbReference type="GeneID" id="54326401"/>
<gene>
    <name evidence="6" type="ORF">ATNIH1004_003699</name>
    <name evidence="7" type="ORF">EYZ11_004307</name>
</gene>
<comment type="caution">
    <text evidence="7">The sequence shown here is derived from an EMBL/GenBank/DDBJ whole genome shotgun (WGS) entry which is preliminary data.</text>
</comment>
<keyword evidence="3" id="KW-0804">Transcription</keyword>
<dbReference type="CDD" id="cd00067">
    <property type="entry name" value="GAL4"/>
    <property type="match status" value="1"/>
</dbReference>
<dbReference type="GO" id="GO:0003677">
    <property type="term" value="F:DNA binding"/>
    <property type="evidence" value="ECO:0007669"/>
    <property type="project" value="UniProtKB-KW"/>
</dbReference>
<dbReference type="InterPro" id="IPR001138">
    <property type="entry name" value="Zn2Cys6_DnaBD"/>
</dbReference>
<dbReference type="STRING" id="1220188.A0A4S3JKV4"/>
<dbReference type="Gene3D" id="4.10.240.10">
    <property type="entry name" value="Zn(2)-C6 fungal-type DNA-binding domain"/>
    <property type="match status" value="1"/>
</dbReference>
<dbReference type="InterPro" id="IPR036864">
    <property type="entry name" value="Zn2-C6_fun-type_DNA-bd_sf"/>
</dbReference>
<dbReference type="OrthoDB" id="2123952at2759"/>
<evidence type="ECO:0000259" key="5">
    <source>
        <dbReference type="PROSITE" id="PS50048"/>
    </source>
</evidence>
<dbReference type="SUPFAM" id="SSF57701">
    <property type="entry name" value="Zn2/Cys6 DNA-binding domain"/>
    <property type="match status" value="1"/>
</dbReference>
<name>A0A4S3JKV4_9EURO</name>
<dbReference type="Proteomes" id="UP000324241">
    <property type="component" value="Unassembled WGS sequence"/>
</dbReference>
<evidence type="ECO:0000256" key="1">
    <source>
        <dbReference type="ARBA" id="ARBA00023015"/>
    </source>
</evidence>
<keyword evidence="4" id="KW-0539">Nucleus</keyword>
<dbReference type="PROSITE" id="PS50048">
    <property type="entry name" value="ZN2_CY6_FUNGAL_2"/>
    <property type="match status" value="1"/>
</dbReference>
<accession>A0A4S3JKV4</accession>
<dbReference type="GO" id="GO:0009893">
    <property type="term" value="P:positive regulation of metabolic process"/>
    <property type="evidence" value="ECO:0007669"/>
    <property type="project" value="UniProtKB-ARBA"/>
</dbReference>
<dbReference type="VEuPathDB" id="FungiDB:EYZ11_004307"/>
<evidence type="ECO:0000256" key="2">
    <source>
        <dbReference type="ARBA" id="ARBA00023125"/>
    </source>
</evidence>
<dbReference type="Proteomes" id="UP000308092">
    <property type="component" value="Unassembled WGS sequence"/>
</dbReference>
<evidence type="ECO:0000256" key="3">
    <source>
        <dbReference type="ARBA" id="ARBA00023163"/>
    </source>
</evidence>
<reference evidence="6 9" key="2">
    <citation type="submission" date="2019-08" db="EMBL/GenBank/DDBJ databases">
        <title>The genome sequence of a newly discovered highly antifungal drug resistant Aspergillus species, Aspergillus tanneri NIH 1004.</title>
        <authorList>
            <person name="Mounaud S."/>
            <person name="Singh I."/>
            <person name="Joardar V."/>
            <person name="Pakala S."/>
            <person name="Pakala S."/>
            <person name="Venepally P."/>
            <person name="Chung J.K."/>
            <person name="Losada L."/>
            <person name="Nierman W.C."/>
        </authorList>
    </citation>
    <scope>NUCLEOTIDE SEQUENCE [LARGE SCALE GENOMIC DNA]</scope>
    <source>
        <strain evidence="6 9">NIH1004</strain>
    </source>
</reference>
<proteinExistence type="predicted"/>
<sequence length="727" mass="80684">MDPLLSDYIFNPYALNDLAPPPEYTEGNLPDLFFFHTLLSNEPLQLPEGQAFPALPTESSRLSAAPFPQNDIILPNHAVNPTKFQEECRPRQPRRQNHTCDQCRFSKKACRLPPNVTIYNKKPSTSCSTCKIRGLECTVAWLAGKRSSLLDKKRANAVSYLPKHGEKDNLPDHGIVDRCEKTPDRKLLDVLESVCTTDADLTRKVTAREVGVQQFNLYVDVYDLPLSECLFHGCMPPSYSLGVAAWVPLRKNLQLSSYWDTATAWIKGCWDLDAVSTGVAPYIFRTASVLDALFQPRVTSQRNVSITETYRWAAIAIAAQFATTAPTPEGNPLSHDIAVAAWQKAKTMVFGNISAVRSFRIALSLFIFGCILPPPSSATRDAPQEDAIYARAEGLRRLQTLCARARVSVTTADHLRDLPNETMDQIGELIGATEWLTTIVHSVTVSTMRGSNCGSPEQLLLLHELEDSVITRAQTIRQPFTTRWCHGLADDDFIAMLRLSGSVVVLLWKSLADLTVAWEAERAPVNYGEVHQRYEAAVSLIEIWRATFGALDEMMKGALQQLRGELWRMVSLCSNDANLPILLFCDVAQRIEFDLERLPNPEGEEGLVALLEALQSTRSYRKQQRLASATQVSIVASTCYGVSRPGFQGTGGLKASIMDIGSHPDPSLLAQAYTLAARAFTEEVNESMQEMDMDRASQMTSGLETCLQALRGLQDSLVTFPGRLNRE</sequence>
<reference evidence="7 8" key="1">
    <citation type="submission" date="2019-03" db="EMBL/GenBank/DDBJ databases">
        <title>The genome sequence of a newly discovered highly antifungal drug resistant Aspergillus species, Aspergillus tanneri NIH 1004.</title>
        <authorList>
            <person name="Mounaud S."/>
            <person name="Singh I."/>
            <person name="Joardar V."/>
            <person name="Pakala S."/>
            <person name="Pakala S."/>
            <person name="Venepally P."/>
            <person name="Hoover J."/>
            <person name="Nierman W."/>
            <person name="Chung J."/>
            <person name="Losada L."/>
        </authorList>
    </citation>
    <scope>NUCLEOTIDE SEQUENCE [LARGE SCALE GENOMIC DNA]</scope>
    <source>
        <strain evidence="7 8">NIH1004</strain>
    </source>
</reference>
<dbReference type="GO" id="GO:0008270">
    <property type="term" value="F:zinc ion binding"/>
    <property type="evidence" value="ECO:0007669"/>
    <property type="project" value="InterPro"/>
</dbReference>
<evidence type="ECO:0000313" key="9">
    <source>
        <dbReference type="Proteomes" id="UP000324241"/>
    </source>
</evidence>